<accession>X0X476</accession>
<comment type="caution">
    <text evidence="5">The sequence shown here is derived from an EMBL/GenBank/DDBJ whole genome shotgun (WGS) entry which is preliminary data.</text>
</comment>
<dbReference type="EMBL" id="BARS01049182">
    <property type="protein sequence ID" value="GAG30227.1"/>
    <property type="molecule type" value="Genomic_DNA"/>
</dbReference>
<dbReference type="Gene3D" id="2.30.110.10">
    <property type="entry name" value="Electron Transport, Fmn-binding Protein, Chain A"/>
    <property type="match status" value="1"/>
</dbReference>
<feature type="domain" description="Flavin reductase like" evidence="4">
    <location>
        <begin position="2"/>
        <end position="67"/>
    </location>
</feature>
<dbReference type="PANTHER" id="PTHR43567">
    <property type="entry name" value="FLAVOREDOXIN-RELATED-RELATED"/>
    <property type="match status" value="1"/>
</dbReference>
<dbReference type="InterPro" id="IPR002563">
    <property type="entry name" value="Flavin_Rdtase-like_dom"/>
</dbReference>
<gene>
    <name evidence="5" type="ORF">S01H1_73592</name>
</gene>
<evidence type="ECO:0000256" key="2">
    <source>
        <dbReference type="ARBA" id="ARBA00022630"/>
    </source>
</evidence>
<organism evidence="5">
    <name type="scientific">marine sediment metagenome</name>
    <dbReference type="NCBI Taxonomy" id="412755"/>
    <lineage>
        <taxon>unclassified sequences</taxon>
        <taxon>metagenomes</taxon>
        <taxon>ecological metagenomes</taxon>
    </lineage>
</organism>
<proteinExistence type="inferred from homology"/>
<protein>
    <recommendedName>
        <fullName evidence="4">Flavin reductase like domain-containing protein</fullName>
    </recommendedName>
</protein>
<keyword evidence="2" id="KW-0285">Flavoprotein</keyword>
<dbReference type="Pfam" id="PF01613">
    <property type="entry name" value="Flavin_Reduct"/>
    <property type="match status" value="1"/>
</dbReference>
<comment type="cofactor">
    <cofactor evidence="1">
        <name>FMN</name>
        <dbReference type="ChEBI" id="CHEBI:58210"/>
    </cofactor>
</comment>
<feature type="non-terminal residue" evidence="5">
    <location>
        <position position="1"/>
    </location>
</feature>
<dbReference type="AlphaFoldDB" id="X0X476"/>
<dbReference type="GO" id="GO:0010181">
    <property type="term" value="F:FMN binding"/>
    <property type="evidence" value="ECO:0007669"/>
    <property type="project" value="InterPro"/>
</dbReference>
<comment type="similarity">
    <text evidence="3">Belongs to the flavoredoxin family.</text>
</comment>
<dbReference type="SUPFAM" id="SSF50475">
    <property type="entry name" value="FMN-binding split barrel"/>
    <property type="match status" value="1"/>
</dbReference>
<evidence type="ECO:0000256" key="3">
    <source>
        <dbReference type="ARBA" id="ARBA00038054"/>
    </source>
</evidence>
<sequence>GREVDKFAETKLTPGEAQQVQPPIIEECIAHIECRVVQDIQAGDHNIVVAEVLAAYTYPGVLENNSIYNLDQVHLLLHLGSNNFTSTLRKSEKVSL</sequence>
<evidence type="ECO:0000259" key="4">
    <source>
        <dbReference type="Pfam" id="PF01613"/>
    </source>
</evidence>
<evidence type="ECO:0000256" key="1">
    <source>
        <dbReference type="ARBA" id="ARBA00001917"/>
    </source>
</evidence>
<reference evidence="5" key="1">
    <citation type="journal article" date="2014" name="Front. Microbiol.">
        <title>High frequency of phylogenetically diverse reductive dehalogenase-homologous genes in deep subseafloor sedimentary metagenomes.</title>
        <authorList>
            <person name="Kawai M."/>
            <person name="Futagami T."/>
            <person name="Toyoda A."/>
            <person name="Takaki Y."/>
            <person name="Nishi S."/>
            <person name="Hori S."/>
            <person name="Arai W."/>
            <person name="Tsubouchi T."/>
            <person name="Morono Y."/>
            <person name="Uchiyama I."/>
            <person name="Ito T."/>
            <person name="Fujiyama A."/>
            <person name="Inagaki F."/>
            <person name="Takami H."/>
        </authorList>
    </citation>
    <scope>NUCLEOTIDE SEQUENCE</scope>
    <source>
        <strain evidence="5">Expedition CK06-06</strain>
    </source>
</reference>
<evidence type="ECO:0000313" key="5">
    <source>
        <dbReference type="EMBL" id="GAG30227.1"/>
    </source>
</evidence>
<dbReference type="PANTHER" id="PTHR43567:SF1">
    <property type="entry name" value="FLAVOREDOXIN"/>
    <property type="match status" value="1"/>
</dbReference>
<dbReference type="InterPro" id="IPR012349">
    <property type="entry name" value="Split_barrel_FMN-bd"/>
</dbReference>
<dbReference type="InterPro" id="IPR052174">
    <property type="entry name" value="Flavoredoxin"/>
</dbReference>
<name>X0X476_9ZZZZ</name>